<protein>
    <submittedName>
        <fullName evidence="1">Uncharacterized protein</fullName>
    </submittedName>
</protein>
<proteinExistence type="predicted"/>
<dbReference type="AlphaFoldDB" id="A0A165C5V3"/>
<accession>A0A165C5V3</accession>
<sequence>MYATSGSGCLEEYLAWVHCLHCPRPKVPLFGLGTFAHFSAPYRHPSPSPPSYSPCPFHLTSLPLPPRYSPSSPCSSPSPCSAVSPCMPFASSHLHTVLAPFAFSLAAYGRDASCCAADDV</sequence>
<evidence type="ECO:0000313" key="2">
    <source>
        <dbReference type="Proteomes" id="UP000076842"/>
    </source>
</evidence>
<dbReference type="EMBL" id="KV424195">
    <property type="protein sequence ID" value="KZT50283.1"/>
    <property type="molecule type" value="Genomic_DNA"/>
</dbReference>
<dbReference type="InParanoid" id="A0A165C5V3"/>
<gene>
    <name evidence="1" type="ORF">CALCODRAFT_197761</name>
</gene>
<name>A0A165C5V3_9BASI</name>
<keyword evidence="2" id="KW-1185">Reference proteome</keyword>
<reference evidence="1 2" key="1">
    <citation type="journal article" date="2016" name="Mol. Biol. Evol.">
        <title>Comparative Genomics of Early-Diverging Mushroom-Forming Fungi Provides Insights into the Origins of Lignocellulose Decay Capabilities.</title>
        <authorList>
            <person name="Nagy L.G."/>
            <person name="Riley R."/>
            <person name="Tritt A."/>
            <person name="Adam C."/>
            <person name="Daum C."/>
            <person name="Floudas D."/>
            <person name="Sun H."/>
            <person name="Yadav J.S."/>
            <person name="Pangilinan J."/>
            <person name="Larsson K.H."/>
            <person name="Matsuura K."/>
            <person name="Barry K."/>
            <person name="Labutti K."/>
            <person name="Kuo R."/>
            <person name="Ohm R.A."/>
            <person name="Bhattacharya S.S."/>
            <person name="Shirouzu T."/>
            <person name="Yoshinaga Y."/>
            <person name="Martin F.M."/>
            <person name="Grigoriev I.V."/>
            <person name="Hibbett D.S."/>
        </authorList>
    </citation>
    <scope>NUCLEOTIDE SEQUENCE [LARGE SCALE GENOMIC DNA]</scope>
    <source>
        <strain evidence="1 2">HHB12733</strain>
    </source>
</reference>
<organism evidence="1 2">
    <name type="scientific">Calocera cornea HHB12733</name>
    <dbReference type="NCBI Taxonomy" id="1353952"/>
    <lineage>
        <taxon>Eukaryota</taxon>
        <taxon>Fungi</taxon>
        <taxon>Dikarya</taxon>
        <taxon>Basidiomycota</taxon>
        <taxon>Agaricomycotina</taxon>
        <taxon>Dacrymycetes</taxon>
        <taxon>Dacrymycetales</taxon>
        <taxon>Dacrymycetaceae</taxon>
        <taxon>Calocera</taxon>
    </lineage>
</organism>
<evidence type="ECO:0000313" key="1">
    <source>
        <dbReference type="EMBL" id="KZT50283.1"/>
    </source>
</evidence>
<dbReference type="Proteomes" id="UP000076842">
    <property type="component" value="Unassembled WGS sequence"/>
</dbReference>